<dbReference type="Proteomes" id="UP000001556">
    <property type="component" value="Chromosome"/>
</dbReference>
<dbReference type="Gene3D" id="3.30.1340.30">
    <property type="match status" value="1"/>
</dbReference>
<dbReference type="HOGENOM" id="CLU_1508275_0_0_9"/>
<reference evidence="2 3" key="1">
    <citation type="submission" date="2007-03" db="EMBL/GenBank/DDBJ databases">
        <title>Complete sequence of Desulfotomaculum reducens MI-1.</title>
        <authorList>
            <consortium name="US DOE Joint Genome Institute"/>
            <person name="Copeland A."/>
            <person name="Lucas S."/>
            <person name="Lapidus A."/>
            <person name="Barry K."/>
            <person name="Detter J.C."/>
            <person name="Glavina del Rio T."/>
            <person name="Hammon N."/>
            <person name="Israni S."/>
            <person name="Dalin E."/>
            <person name="Tice H."/>
            <person name="Pitluck S."/>
            <person name="Sims D."/>
            <person name="Brettin T."/>
            <person name="Bruce D."/>
            <person name="Han C."/>
            <person name="Tapia R."/>
            <person name="Schmutz J."/>
            <person name="Larimer F."/>
            <person name="Land M."/>
            <person name="Hauser L."/>
            <person name="Kyrpides N."/>
            <person name="Kim E."/>
            <person name="Tebo B.M."/>
            <person name="Richardson P."/>
        </authorList>
    </citation>
    <scope>NUCLEOTIDE SEQUENCE [LARGE SCALE GENOMIC DNA]</scope>
    <source>
        <strain evidence="2 3">MI-1</strain>
    </source>
</reference>
<dbReference type="eggNOG" id="COG2823">
    <property type="taxonomic scope" value="Bacteria"/>
</dbReference>
<dbReference type="KEGG" id="drm:Dred_1310"/>
<dbReference type="PANTHER" id="PTHR34606">
    <property type="entry name" value="BON DOMAIN-CONTAINING PROTEIN"/>
    <property type="match status" value="1"/>
</dbReference>
<keyword evidence="3" id="KW-1185">Reference proteome</keyword>
<organism evidence="2 3">
    <name type="scientific">Desulforamulus reducens (strain ATCC BAA-1160 / DSM 100696 / MI-1)</name>
    <name type="common">Desulfotomaculum reducens</name>
    <dbReference type="NCBI Taxonomy" id="349161"/>
    <lineage>
        <taxon>Bacteria</taxon>
        <taxon>Bacillati</taxon>
        <taxon>Bacillota</taxon>
        <taxon>Clostridia</taxon>
        <taxon>Eubacteriales</taxon>
        <taxon>Peptococcaceae</taxon>
        <taxon>Desulforamulus</taxon>
    </lineage>
</organism>
<dbReference type="OrthoDB" id="1723404at2"/>
<proteinExistence type="predicted"/>
<gene>
    <name evidence="2" type="ordered locus">Dred_1310</name>
</gene>
<feature type="domain" description="BON" evidence="1">
    <location>
        <begin position="78"/>
        <end position="145"/>
    </location>
</feature>
<evidence type="ECO:0000313" key="3">
    <source>
        <dbReference type="Proteomes" id="UP000001556"/>
    </source>
</evidence>
<dbReference type="Pfam" id="PF04972">
    <property type="entry name" value="BON"/>
    <property type="match status" value="2"/>
</dbReference>
<name>A4J441_DESRM</name>
<evidence type="ECO:0000313" key="2">
    <source>
        <dbReference type="EMBL" id="ABO49844.1"/>
    </source>
</evidence>
<dbReference type="RefSeq" id="WP_011877667.1">
    <property type="nucleotide sequence ID" value="NC_009253.1"/>
</dbReference>
<accession>A4J441</accession>
<dbReference type="AlphaFoldDB" id="A4J441"/>
<dbReference type="PANTHER" id="PTHR34606:SF15">
    <property type="entry name" value="BON DOMAIN-CONTAINING PROTEIN"/>
    <property type="match status" value="1"/>
</dbReference>
<sequence>MSKFQDKELQKDIQAIIDRTNGLKDYGIKVQVQKGEVHLMGLVDTLHERRQLHELVSRVSGIKSIENGVTISTDGQINDGEVTAEVYEELENNGVNLKHIGAESIGGTVYLRGRSNNQEEINNAIEAATRARGVRDVISQVDREEIFRDKDVEEMSLKEIFHSQVNNDREEENYKDGLS</sequence>
<evidence type="ECO:0000259" key="1">
    <source>
        <dbReference type="PROSITE" id="PS50914"/>
    </source>
</evidence>
<dbReference type="EMBL" id="CP000612">
    <property type="protein sequence ID" value="ABO49844.1"/>
    <property type="molecule type" value="Genomic_DNA"/>
</dbReference>
<dbReference type="InterPro" id="IPR051686">
    <property type="entry name" value="Lipoprotein_DolP"/>
</dbReference>
<dbReference type="STRING" id="349161.Dred_1310"/>
<dbReference type="SUPFAM" id="SSF102114">
    <property type="entry name" value="Radical SAM enzymes"/>
    <property type="match status" value="1"/>
</dbReference>
<protein>
    <submittedName>
        <fullName evidence="2">Transport-associated protein</fullName>
    </submittedName>
</protein>
<dbReference type="PROSITE" id="PS50914">
    <property type="entry name" value="BON"/>
    <property type="match status" value="2"/>
</dbReference>
<feature type="domain" description="BON" evidence="1">
    <location>
        <begin position="5"/>
        <end position="73"/>
    </location>
</feature>
<dbReference type="InterPro" id="IPR007055">
    <property type="entry name" value="BON_dom"/>
</dbReference>
<dbReference type="InterPro" id="IPR058240">
    <property type="entry name" value="rSAM_sf"/>
</dbReference>